<dbReference type="Gene3D" id="3.40.50.2000">
    <property type="entry name" value="Glycogen Phosphorylase B"/>
    <property type="match status" value="2"/>
</dbReference>
<organism evidence="4 5">
    <name type="scientific">Arthrobacter methylotrophus</name>
    <dbReference type="NCBI Taxonomy" id="121291"/>
    <lineage>
        <taxon>Bacteria</taxon>
        <taxon>Bacillati</taxon>
        <taxon>Actinomycetota</taxon>
        <taxon>Actinomycetes</taxon>
        <taxon>Micrococcales</taxon>
        <taxon>Micrococcaceae</taxon>
        <taxon>Arthrobacter</taxon>
    </lineage>
</organism>
<dbReference type="SUPFAM" id="SSF53756">
    <property type="entry name" value="UDP-Glycosyltransferase/glycogen phosphorylase"/>
    <property type="match status" value="1"/>
</dbReference>
<protein>
    <submittedName>
        <fullName evidence="4">Macrolide family glycosyltransferase</fullName>
    </submittedName>
</protein>
<dbReference type="Proteomes" id="UP001589536">
    <property type="component" value="Unassembled WGS sequence"/>
</dbReference>
<evidence type="ECO:0000313" key="5">
    <source>
        <dbReference type="Proteomes" id="UP001589536"/>
    </source>
</evidence>
<name>A0ABV5URT0_9MICC</name>
<evidence type="ECO:0000256" key="1">
    <source>
        <dbReference type="ARBA" id="ARBA00009995"/>
    </source>
</evidence>
<dbReference type="PROSITE" id="PS00375">
    <property type="entry name" value="UDPGT"/>
    <property type="match status" value="1"/>
</dbReference>
<dbReference type="InterPro" id="IPR002213">
    <property type="entry name" value="UDP_glucos_trans"/>
</dbReference>
<sequence length="422" mass="45226">MHIAFVCLPAAGHVNPTLPVVAELVRRGHRVTYATSAKYAKAVESAGASFFPSGEDLASFLPRRAASPEGGPASSPMAGMFAGMGAGMMPGLLERILESARAEFPALLVRLAQDPPDGVCYDAMTLSGKMAAAKLALHDIALLPSYATNEHFSMRDLMPGPPPAAMIEAWKQIGRLINDFAAEHGVGHLQFMGGPPASLNISFIPREFQPAGETFDARFHFVGPCLGVRGNEDGWQPPAMDMPLLFISLGTTPLNDRPDFFRMCLEGFADTGWQLAMAIGERAEPSELGKIPGNVDVRPFFPQLEVLRHARAFLSHTGMNSTMEALYFGVPLVAYPLQPEQQANARRVEDLGLGRRLPVDGLSPELIRETVIEVSGDQVIRGNLEAMKARVRASGGAPAAADAIEDFLRGPAVRLPVPPSSV</sequence>
<keyword evidence="2" id="KW-0808">Transferase</keyword>
<dbReference type="PANTHER" id="PTHR48050">
    <property type="entry name" value="STEROL 3-BETA-GLUCOSYLTRANSFERASE"/>
    <property type="match status" value="1"/>
</dbReference>
<comment type="caution">
    <text evidence="4">The sequence shown here is derived from an EMBL/GenBank/DDBJ whole genome shotgun (WGS) entry which is preliminary data.</text>
</comment>
<evidence type="ECO:0000259" key="3">
    <source>
        <dbReference type="Pfam" id="PF06722"/>
    </source>
</evidence>
<dbReference type="NCBIfam" id="TIGR01426">
    <property type="entry name" value="MGT"/>
    <property type="match status" value="1"/>
</dbReference>
<dbReference type="CDD" id="cd03784">
    <property type="entry name" value="GT1_Gtf-like"/>
    <property type="match status" value="1"/>
</dbReference>
<dbReference type="EMBL" id="JBHMBH010000023">
    <property type="protein sequence ID" value="MFB9714619.1"/>
    <property type="molecule type" value="Genomic_DNA"/>
</dbReference>
<dbReference type="Pfam" id="PF06722">
    <property type="entry name" value="EryCIII-like_C"/>
    <property type="match status" value="1"/>
</dbReference>
<evidence type="ECO:0000256" key="2">
    <source>
        <dbReference type="ARBA" id="ARBA00022679"/>
    </source>
</evidence>
<accession>A0ABV5URT0</accession>
<evidence type="ECO:0000313" key="4">
    <source>
        <dbReference type="EMBL" id="MFB9714619.1"/>
    </source>
</evidence>
<dbReference type="InterPro" id="IPR035595">
    <property type="entry name" value="UDP_glycos_trans_CS"/>
</dbReference>
<dbReference type="PANTHER" id="PTHR48050:SF13">
    <property type="entry name" value="STEROL 3-BETA-GLUCOSYLTRANSFERASE UGT80A2"/>
    <property type="match status" value="1"/>
</dbReference>
<dbReference type="InterPro" id="IPR010610">
    <property type="entry name" value="EryCIII-like_C"/>
</dbReference>
<comment type="similarity">
    <text evidence="1">Belongs to the UDP-glycosyltransferase family.</text>
</comment>
<dbReference type="InterPro" id="IPR006326">
    <property type="entry name" value="UDPGT_MGT-like"/>
</dbReference>
<dbReference type="RefSeq" id="WP_376954287.1">
    <property type="nucleotide sequence ID" value="NZ_JBHMBH010000023.1"/>
</dbReference>
<feature type="domain" description="Erythromycin biosynthesis protein CIII-like C-terminal" evidence="3">
    <location>
        <begin position="278"/>
        <end position="391"/>
    </location>
</feature>
<reference evidence="4 5" key="1">
    <citation type="submission" date="2024-09" db="EMBL/GenBank/DDBJ databases">
        <authorList>
            <person name="Sun Q."/>
            <person name="Mori K."/>
        </authorList>
    </citation>
    <scope>NUCLEOTIDE SEQUENCE [LARGE SCALE GENOMIC DNA]</scope>
    <source>
        <strain evidence="4 5">JCM 13519</strain>
    </source>
</reference>
<keyword evidence="5" id="KW-1185">Reference proteome</keyword>
<dbReference type="InterPro" id="IPR050426">
    <property type="entry name" value="Glycosyltransferase_28"/>
</dbReference>
<gene>
    <name evidence="4" type="ORF">ACFFPI_10855</name>
</gene>
<proteinExistence type="inferred from homology"/>